<dbReference type="GeneID" id="2899746"/>
<dbReference type="GO" id="GO:0051209">
    <property type="term" value="P:release of sequestered calcium ion into cytosol"/>
    <property type="evidence" value="ECO:0007669"/>
    <property type="project" value="TreeGrafter"/>
</dbReference>
<dbReference type="PROSITE" id="PS50004">
    <property type="entry name" value="C2"/>
    <property type="match status" value="1"/>
</dbReference>
<keyword evidence="4 7" id="KW-0443">Lipid metabolism</keyword>
<proteinExistence type="predicted"/>
<dbReference type="SUPFAM" id="SSF49562">
    <property type="entry name" value="C2 domain (Calcium/lipid-binding domain, CaLB)"/>
    <property type="match status" value="1"/>
</dbReference>
<dbReference type="SMART" id="SM00148">
    <property type="entry name" value="PLCXc"/>
    <property type="match status" value="1"/>
</dbReference>
<evidence type="ECO:0000256" key="8">
    <source>
        <dbReference type="SAM" id="MobiDB-lite"/>
    </source>
</evidence>
<dbReference type="Gene3D" id="1.10.238.10">
    <property type="entry name" value="EF-hand"/>
    <property type="match status" value="2"/>
</dbReference>
<dbReference type="InterPro" id="IPR001711">
    <property type="entry name" value="PLipase_C_Pinositol-sp_Y"/>
</dbReference>
<dbReference type="InterPro" id="IPR000008">
    <property type="entry name" value="C2_dom"/>
</dbReference>
<dbReference type="CDD" id="cd08598">
    <property type="entry name" value="PI-PLC1c_yeast"/>
    <property type="match status" value="1"/>
</dbReference>
<dbReference type="GO" id="GO:0048015">
    <property type="term" value="P:phosphatidylinositol-mediated signaling"/>
    <property type="evidence" value="ECO:0007669"/>
    <property type="project" value="TreeGrafter"/>
</dbReference>
<evidence type="ECO:0000256" key="7">
    <source>
        <dbReference type="RuleBase" id="RU361133"/>
    </source>
</evidence>
<dbReference type="eggNOG" id="KOG0169">
    <property type="taxonomic scope" value="Eukaryota"/>
</dbReference>
<evidence type="ECO:0000256" key="4">
    <source>
        <dbReference type="ARBA" id="ARBA00023098"/>
    </source>
</evidence>
<dbReference type="PROSITE" id="PS50008">
    <property type="entry name" value="PIPLC_Y_DOMAIN"/>
    <property type="match status" value="1"/>
</dbReference>
<dbReference type="Proteomes" id="UP000000599">
    <property type="component" value="Chromosome A"/>
</dbReference>
<feature type="region of interest" description="Disordered" evidence="8">
    <location>
        <begin position="57"/>
        <end position="121"/>
    </location>
</feature>
<dbReference type="RefSeq" id="XP_456518.2">
    <property type="nucleotide sequence ID" value="XM_456518.1"/>
</dbReference>
<evidence type="ECO:0000259" key="9">
    <source>
        <dbReference type="PROSITE" id="PS50004"/>
    </source>
</evidence>
<dbReference type="InterPro" id="IPR000909">
    <property type="entry name" value="PLipase_C_PInositol-sp_X_dom"/>
</dbReference>
<dbReference type="Pfam" id="PF00388">
    <property type="entry name" value="PI-PLC-X"/>
    <property type="match status" value="1"/>
</dbReference>
<dbReference type="PANTHER" id="PTHR10336:SF36">
    <property type="entry name" value="1-PHOSPHATIDYLINOSITOL 4,5-BISPHOSPHATE PHOSPHODIESTERASE BETA-4"/>
    <property type="match status" value="1"/>
</dbReference>
<dbReference type="Gene3D" id="2.60.40.150">
    <property type="entry name" value="C2 domain"/>
    <property type="match status" value="1"/>
</dbReference>
<dbReference type="PRINTS" id="PR00390">
    <property type="entry name" value="PHPHLIPASEC"/>
</dbReference>
<dbReference type="SUPFAM" id="SSF51695">
    <property type="entry name" value="PLC-like phosphodiesterases"/>
    <property type="match status" value="1"/>
</dbReference>
<dbReference type="SMART" id="SM00149">
    <property type="entry name" value="PLCYc"/>
    <property type="match status" value="1"/>
</dbReference>
<dbReference type="CDD" id="cd13360">
    <property type="entry name" value="PH_PLC_fungal"/>
    <property type="match status" value="1"/>
</dbReference>
<dbReference type="InterPro" id="IPR011992">
    <property type="entry name" value="EF-hand-dom_pair"/>
</dbReference>
<dbReference type="InterPro" id="IPR001192">
    <property type="entry name" value="PI-PLC_fam"/>
</dbReference>
<dbReference type="EC" id="3.1.4.11" evidence="7"/>
<organism evidence="11 12">
    <name type="scientific">Debaryomyces hansenii (strain ATCC 36239 / CBS 767 / BCRC 21394 / JCM 1990 / NBRC 0083 / IGC 2968)</name>
    <name type="common">Yeast</name>
    <name type="synonym">Torulaspora hansenii</name>
    <dbReference type="NCBI Taxonomy" id="284592"/>
    <lineage>
        <taxon>Eukaryota</taxon>
        <taxon>Fungi</taxon>
        <taxon>Dikarya</taxon>
        <taxon>Ascomycota</taxon>
        <taxon>Saccharomycotina</taxon>
        <taxon>Pichiomycetes</taxon>
        <taxon>Debaryomycetaceae</taxon>
        <taxon>Debaryomyces</taxon>
    </lineage>
</organism>
<accession>Q6BZ51</accession>
<dbReference type="GO" id="GO:0004435">
    <property type="term" value="F:phosphatidylinositol-4,5-bisphosphate phospholipase C activity"/>
    <property type="evidence" value="ECO:0007669"/>
    <property type="project" value="UniProtKB-EC"/>
</dbReference>
<evidence type="ECO:0000313" key="12">
    <source>
        <dbReference type="Proteomes" id="UP000000599"/>
    </source>
</evidence>
<dbReference type="SUPFAM" id="SSF47473">
    <property type="entry name" value="EF-hand"/>
    <property type="match status" value="1"/>
</dbReference>
<name>Q6BZ51_DEBHA</name>
<dbReference type="PROSITE" id="PS50007">
    <property type="entry name" value="PIPLC_X_DOMAIN"/>
    <property type="match status" value="1"/>
</dbReference>
<evidence type="ECO:0000256" key="5">
    <source>
        <dbReference type="ARBA" id="ARBA00023224"/>
    </source>
</evidence>
<dbReference type="FunFam" id="3.20.20.190:FF:000039">
    <property type="entry name" value="Phosphoinositide phospholipase C"/>
    <property type="match status" value="1"/>
</dbReference>
<keyword evidence="2 7" id="KW-0378">Hydrolase</keyword>
<keyword evidence="5" id="KW-0807">Transducer</keyword>
<dbReference type="GO" id="GO:0016042">
    <property type="term" value="P:lipid catabolic process"/>
    <property type="evidence" value="ECO:0007669"/>
    <property type="project" value="UniProtKB-KW"/>
</dbReference>
<evidence type="ECO:0000256" key="2">
    <source>
        <dbReference type="ARBA" id="ARBA00022801"/>
    </source>
</evidence>
<dbReference type="AlphaFoldDB" id="Q6BZ51"/>
<dbReference type="InParanoid" id="Q6BZ51"/>
<dbReference type="InterPro" id="IPR035892">
    <property type="entry name" value="C2_domain_sf"/>
</dbReference>
<comment type="function">
    <text evidence="6">The production of the second messenger molecules diacylglycerol (DAG) and inositol 1,4,5-trisphosphate (IP3) is mediated by activated phosphatidylinositol-specific phospholipase C enzymes.</text>
</comment>
<evidence type="ECO:0000256" key="1">
    <source>
        <dbReference type="ARBA" id="ARBA00001195"/>
    </source>
</evidence>
<gene>
    <name evidence="11" type="ordered locus">DEHA2A04510g</name>
</gene>
<dbReference type="KEGG" id="dha:DEHA2A04510g"/>
<dbReference type="InterPro" id="IPR017946">
    <property type="entry name" value="PLC-like_Pdiesterase_TIM-brl"/>
</dbReference>
<dbReference type="FunCoup" id="Q6BZ51">
    <property type="interactions" value="357"/>
</dbReference>
<dbReference type="CDD" id="cd00275">
    <property type="entry name" value="C2_PLC_like"/>
    <property type="match status" value="1"/>
</dbReference>
<dbReference type="OMA" id="HWQREMS"/>
<sequence>MLSSKNDHSVDENSDLLELSDSISPSDISNHSFYGNFKRSSSLPIQSNLPTLFNNLRANDRKESSNSGTSPGRSWLRKLMSPSNKLNDLGSMENTKPGWAGKNANSKSLGDNTNSEEDSYDISLDNERETSAYPFKDIDQVKIPPVFFKEGLSLLKVSHKSKKRTFFQIGEKDFQFSLKNAYASASTTASSGLYRLLTPTSSYQPKNKSYEFSIDDIKAISYQKDASNYRKELHVSKEFESQWLTIIYFDKKKKKLKTIHVIADTEHDLKKLLSVLSGLKKLRNNLAKNYLLDLNDIDETQRNMFIGRSQEENEKEIRKFLSFNDILKYSKRLNINMNPTYLRTIFNFVCADSSVDRGLDFDQFKQFVSILKTRHDITHIWNSTCGENKSMTFDIFKNFMTDVQKESFTEEYLRKIFRKFCIEDKNYWIPENFNNFLLSKYSTSMYNAATNESYFDHPLNEYFISSSHNTYLMGRQVAGDSSIEGYIKALQRGCRCVEVDIWDGYIDGMDDNDKTNNEPIVSHGRTFTSSISLNNVFKTIKKYAFITSPFPLIISLEINCSIDNQLKVVRTLKEVLGDTLITQPIDDKFTLPTPLQLKHKILLKVKKTSPFSDLIASENGNYVSSTTTTTTSFSEDNGSGGVKRRSSFSIRRRKARKITDTLSDLGIYLQGVKFRNFSLPESKTFNHCFSLSEKSINTMLKDDIKCTSIDKHNRKYFMRVYPSNIRLKSSNFLPMKYWSHGVQMVATNWQTYDLGQQINESLFESTNRRGYVLKPEDLRKPLLKSSNRSIVAKRTIKTKFDIEIISAHQLPKPKGSVSAINPFINFDITGASDIVWDRGSAPLRTSIIPENGFNPIWNEKFSGTITTFDDFVFVRFLINASSSISEVEEIQPIGILVCKLFDLKKGYRYLPINDLLGEELIYSTLFVKINYYEL</sequence>
<protein>
    <recommendedName>
        <fullName evidence="7">Phosphoinositide phospholipase C</fullName>
        <ecNumber evidence="7">3.1.4.11</ecNumber>
    </recommendedName>
</protein>
<dbReference type="PANTHER" id="PTHR10336">
    <property type="entry name" value="PHOSPHOINOSITIDE-SPECIFIC PHOSPHOLIPASE C FAMILY PROTEIN"/>
    <property type="match status" value="1"/>
</dbReference>
<dbReference type="InterPro" id="IPR037755">
    <property type="entry name" value="Plc1_PH"/>
</dbReference>
<feature type="domain" description="C2" evidence="9">
    <location>
        <begin position="774"/>
        <end position="914"/>
    </location>
</feature>
<keyword evidence="3 7" id="KW-0442">Lipid degradation</keyword>
<dbReference type="Gene3D" id="2.30.29.30">
    <property type="entry name" value="Pleckstrin-homology domain (PH domain)/Phosphotyrosine-binding domain (PTB)"/>
    <property type="match status" value="1"/>
</dbReference>
<evidence type="ECO:0000313" key="11">
    <source>
        <dbReference type="EMBL" id="CAG84473.2"/>
    </source>
</evidence>
<evidence type="ECO:0000256" key="3">
    <source>
        <dbReference type="ARBA" id="ARBA00022963"/>
    </source>
</evidence>
<dbReference type="EMBL" id="CR382133">
    <property type="protein sequence ID" value="CAG84473.2"/>
    <property type="molecule type" value="Genomic_DNA"/>
</dbReference>
<dbReference type="STRING" id="284592.Q6BZ51"/>
<comment type="catalytic activity">
    <reaction evidence="1 7">
        <text>a 1,2-diacyl-sn-glycero-3-phospho-(1D-myo-inositol-4,5-bisphosphate) + H2O = 1D-myo-inositol 1,4,5-trisphosphate + a 1,2-diacyl-sn-glycerol + H(+)</text>
        <dbReference type="Rhea" id="RHEA:33179"/>
        <dbReference type="ChEBI" id="CHEBI:15377"/>
        <dbReference type="ChEBI" id="CHEBI:15378"/>
        <dbReference type="ChEBI" id="CHEBI:17815"/>
        <dbReference type="ChEBI" id="CHEBI:58456"/>
        <dbReference type="ChEBI" id="CHEBI:203600"/>
        <dbReference type="EC" id="3.1.4.11"/>
    </reaction>
</comment>
<feature type="domain" description="PI-PLC Y-box" evidence="10">
    <location>
        <begin position="662"/>
        <end position="779"/>
    </location>
</feature>
<evidence type="ECO:0000259" key="10">
    <source>
        <dbReference type="PROSITE" id="PS50008"/>
    </source>
</evidence>
<dbReference type="VEuPathDB" id="FungiDB:DEHA2A04510g"/>
<dbReference type="Gene3D" id="3.20.20.190">
    <property type="entry name" value="Phosphatidylinositol (PI) phosphodiesterase"/>
    <property type="match status" value="1"/>
</dbReference>
<feature type="compositionally biased region" description="Polar residues" evidence="8">
    <location>
        <begin position="103"/>
        <end position="113"/>
    </location>
</feature>
<dbReference type="Pfam" id="PF00387">
    <property type="entry name" value="PI-PLC-Y"/>
    <property type="match status" value="1"/>
</dbReference>
<dbReference type="HOGENOM" id="CLU_002738_1_2_1"/>
<dbReference type="SMART" id="SM00239">
    <property type="entry name" value="C2"/>
    <property type="match status" value="1"/>
</dbReference>
<keyword evidence="12" id="KW-1185">Reference proteome</keyword>
<dbReference type="Pfam" id="PF00168">
    <property type="entry name" value="C2"/>
    <property type="match status" value="1"/>
</dbReference>
<dbReference type="OrthoDB" id="269822at2759"/>
<dbReference type="InterPro" id="IPR011993">
    <property type="entry name" value="PH-like_dom_sf"/>
</dbReference>
<evidence type="ECO:0000256" key="6">
    <source>
        <dbReference type="ARBA" id="ARBA00059664"/>
    </source>
</evidence>
<reference evidence="11 12" key="1">
    <citation type="journal article" date="2004" name="Nature">
        <title>Genome evolution in yeasts.</title>
        <authorList>
            <consortium name="Genolevures"/>
            <person name="Dujon B."/>
            <person name="Sherman D."/>
            <person name="Fischer G."/>
            <person name="Durrens P."/>
            <person name="Casaregola S."/>
            <person name="Lafontaine I."/>
            <person name="de Montigny J."/>
            <person name="Marck C."/>
            <person name="Neuveglise C."/>
            <person name="Talla E."/>
            <person name="Goffard N."/>
            <person name="Frangeul L."/>
            <person name="Aigle M."/>
            <person name="Anthouard V."/>
            <person name="Babour A."/>
            <person name="Barbe V."/>
            <person name="Barnay S."/>
            <person name="Blanchin S."/>
            <person name="Beckerich J.M."/>
            <person name="Beyne E."/>
            <person name="Bleykasten C."/>
            <person name="Boisrame A."/>
            <person name="Boyer J."/>
            <person name="Cattolico L."/>
            <person name="Confanioleri F."/>
            <person name="de Daruvar A."/>
            <person name="Despons L."/>
            <person name="Fabre E."/>
            <person name="Fairhead C."/>
            <person name="Ferry-Dumazet H."/>
            <person name="Groppi A."/>
            <person name="Hantraye F."/>
            <person name="Hennequin C."/>
            <person name="Jauniaux N."/>
            <person name="Joyet P."/>
            <person name="Kachouri R."/>
            <person name="Kerrest A."/>
            <person name="Koszul R."/>
            <person name="Lemaire M."/>
            <person name="Lesur I."/>
            <person name="Ma L."/>
            <person name="Muller H."/>
            <person name="Nicaud J.M."/>
            <person name="Nikolski M."/>
            <person name="Oztas S."/>
            <person name="Ozier-Kalogeropoulos O."/>
            <person name="Pellenz S."/>
            <person name="Potier S."/>
            <person name="Richard G.F."/>
            <person name="Straub M.L."/>
            <person name="Suleau A."/>
            <person name="Swennene D."/>
            <person name="Tekaia F."/>
            <person name="Wesolowski-Louvel M."/>
            <person name="Westhof E."/>
            <person name="Wirth B."/>
            <person name="Zeniou-Meyer M."/>
            <person name="Zivanovic I."/>
            <person name="Bolotin-Fukuhara M."/>
            <person name="Thierry A."/>
            <person name="Bouchier C."/>
            <person name="Caudron B."/>
            <person name="Scarpelli C."/>
            <person name="Gaillardin C."/>
            <person name="Weissenbach J."/>
            <person name="Wincker P."/>
            <person name="Souciet J.L."/>
        </authorList>
    </citation>
    <scope>NUCLEOTIDE SEQUENCE [LARGE SCALE GENOMIC DNA]</scope>
    <source>
        <strain evidence="12">ATCC 36239 / CBS 767 / BCRC 21394 / JCM 1990 / NBRC 0083 / IGC 2968</strain>
    </source>
</reference>